<dbReference type="InterPro" id="IPR017853">
    <property type="entry name" value="GH"/>
</dbReference>
<protein>
    <recommendedName>
        <fullName evidence="3">Asl1-like glycosyl hydrolase catalytic domain-containing protein</fullName>
    </recommendedName>
</protein>
<gene>
    <name evidence="1" type="ORF">EPA93_07375</name>
</gene>
<evidence type="ECO:0000313" key="2">
    <source>
        <dbReference type="Proteomes" id="UP000290365"/>
    </source>
</evidence>
<reference evidence="1 2" key="1">
    <citation type="submission" date="2019-01" db="EMBL/GenBank/DDBJ databases">
        <title>Ktedonosporobacter rubrisoli SCAWS-G2.</title>
        <authorList>
            <person name="Huang Y."/>
            <person name="Yan B."/>
        </authorList>
    </citation>
    <scope>NUCLEOTIDE SEQUENCE [LARGE SCALE GENOMIC DNA]</scope>
    <source>
        <strain evidence="1 2">SCAWS-G2</strain>
    </source>
</reference>
<sequence length="492" mass="54242">MRISPQAGEDEKYKKMSRRQALQLCGASIVGSSLLAACWPLPETPTTPGSAAYTATLGAQRPLAPYFMGYNNVPLHSPAWSNPKVLKVAKQLKAGNIRYPGGTVANYWDWQNGWFLPGAPRGFLNSPHGPYRLEDLLIAYKATNAQPIYVLNMLTSDLDTQVAMLRAAQNLGLPVNMVELGNEFYIGNPQWKDNQAKFPSGQDYGTMAASWIKRIKQEFPQAKIALVGSTPTGLFGDQRRKGWNDGMLQAAQGADAITIHPYVSVDDTMISDDETASVGKVDDAVISRWQDFENLLQSLPANMKVWVTEYNLIDNKQSPFLVFRKWLHGVLVSYMTLSYLSDKRTELVSFYDMLGKTGNETFFLDRSESSDDPLDNYTPTAAGRTLLLLGDTLAGMSSATPIIFDQSAPEVNRLAGWIFANGAQRKAFIANCSANSLNWNVDKIFGQGGEYQQMSGQPFKIITSQDDLTITQGSVKGQLKIPGYSVTQVKLT</sequence>
<keyword evidence="2" id="KW-1185">Reference proteome</keyword>
<evidence type="ECO:0008006" key="3">
    <source>
        <dbReference type="Google" id="ProtNLM"/>
    </source>
</evidence>
<accession>A0A4P6JKZ0</accession>
<evidence type="ECO:0000313" key="1">
    <source>
        <dbReference type="EMBL" id="QBD75835.1"/>
    </source>
</evidence>
<dbReference type="Gene3D" id="3.20.20.80">
    <property type="entry name" value="Glycosidases"/>
    <property type="match status" value="1"/>
</dbReference>
<proteinExistence type="predicted"/>
<organism evidence="1 2">
    <name type="scientific">Ktedonosporobacter rubrisoli</name>
    <dbReference type="NCBI Taxonomy" id="2509675"/>
    <lineage>
        <taxon>Bacteria</taxon>
        <taxon>Bacillati</taxon>
        <taxon>Chloroflexota</taxon>
        <taxon>Ktedonobacteria</taxon>
        <taxon>Ktedonobacterales</taxon>
        <taxon>Ktedonosporobacteraceae</taxon>
        <taxon>Ktedonosporobacter</taxon>
    </lineage>
</organism>
<dbReference type="RefSeq" id="WP_129886432.1">
    <property type="nucleotide sequence ID" value="NZ_CP035758.1"/>
</dbReference>
<dbReference type="KEGG" id="kbs:EPA93_07375"/>
<dbReference type="SUPFAM" id="SSF51445">
    <property type="entry name" value="(Trans)glycosidases"/>
    <property type="match status" value="1"/>
</dbReference>
<dbReference type="OrthoDB" id="4522580at2"/>
<dbReference type="Proteomes" id="UP000290365">
    <property type="component" value="Chromosome"/>
</dbReference>
<dbReference type="PROSITE" id="PS51318">
    <property type="entry name" value="TAT"/>
    <property type="match status" value="1"/>
</dbReference>
<dbReference type="InterPro" id="IPR006311">
    <property type="entry name" value="TAT_signal"/>
</dbReference>
<dbReference type="AlphaFoldDB" id="A0A4P6JKZ0"/>
<dbReference type="EMBL" id="CP035758">
    <property type="protein sequence ID" value="QBD75835.1"/>
    <property type="molecule type" value="Genomic_DNA"/>
</dbReference>
<name>A0A4P6JKZ0_KTERU</name>